<dbReference type="AlphaFoldDB" id="A0A7Z0E2S3"/>
<proteinExistence type="predicted"/>
<organism evidence="2 3">
    <name type="scientific">Rhizobium leguminosarum</name>
    <dbReference type="NCBI Taxonomy" id="384"/>
    <lineage>
        <taxon>Bacteria</taxon>
        <taxon>Pseudomonadati</taxon>
        <taxon>Pseudomonadota</taxon>
        <taxon>Alphaproteobacteria</taxon>
        <taxon>Hyphomicrobiales</taxon>
        <taxon>Rhizobiaceae</taxon>
        <taxon>Rhizobium/Agrobacterium group</taxon>
        <taxon>Rhizobium</taxon>
    </lineage>
</organism>
<dbReference type="InterPro" id="IPR000182">
    <property type="entry name" value="GNAT_dom"/>
</dbReference>
<dbReference type="PROSITE" id="PS51186">
    <property type="entry name" value="GNAT"/>
    <property type="match status" value="1"/>
</dbReference>
<dbReference type="EMBL" id="JACBZV010000009">
    <property type="protein sequence ID" value="NYJ13801.1"/>
    <property type="molecule type" value="Genomic_DNA"/>
</dbReference>
<keyword evidence="2" id="KW-0808">Transferase</keyword>
<dbReference type="InterPro" id="IPR051531">
    <property type="entry name" value="N-acetyltransferase"/>
</dbReference>
<feature type="domain" description="N-acetyltransferase" evidence="1">
    <location>
        <begin position="85"/>
        <end position="251"/>
    </location>
</feature>
<sequence length="251" mass="29012">MQRRRSREPHPAVPRRGLEGRGGWADIRCSKPNRCRLRTSGRLLSPVARLQWATMITNANKWRFENDYQMAQKYRLPEEFVTDRFLVRRIVPSDAQAIFDGWNSDPEVTKYLTWKPHAELRQTLEAAERNHCEWEAGTSFPAVICLRDQPSELVGRVDARPAGHKVSYGWLIRRDRWGDGIASEVVRWAVDHALSHPLIFRTEASCDVMNGASARVMEKAGMTKEAFLQRYLLHPNISDVPRDAFLYSKVR</sequence>
<dbReference type="GO" id="GO:0016747">
    <property type="term" value="F:acyltransferase activity, transferring groups other than amino-acyl groups"/>
    <property type="evidence" value="ECO:0007669"/>
    <property type="project" value="InterPro"/>
</dbReference>
<gene>
    <name evidence="2" type="ORF">GGI64_004888</name>
</gene>
<reference evidence="2 3" key="1">
    <citation type="submission" date="2020-07" db="EMBL/GenBank/DDBJ databases">
        <title>Genomic Encyclopedia of Type Strains, Phase IV (KMG-V): Genome sequencing to study the core and pangenomes of soil and plant-associated prokaryotes.</title>
        <authorList>
            <person name="Whitman W."/>
        </authorList>
    </citation>
    <scope>NUCLEOTIDE SEQUENCE [LARGE SCALE GENOMIC DNA]</scope>
    <source>
        <strain evidence="2 3">SEMIA 4052</strain>
    </source>
</reference>
<evidence type="ECO:0000259" key="1">
    <source>
        <dbReference type="PROSITE" id="PS51186"/>
    </source>
</evidence>
<dbReference type="Proteomes" id="UP000535276">
    <property type="component" value="Unassembled WGS sequence"/>
</dbReference>
<dbReference type="SUPFAM" id="SSF55729">
    <property type="entry name" value="Acyl-CoA N-acyltransferases (Nat)"/>
    <property type="match status" value="1"/>
</dbReference>
<dbReference type="Gene3D" id="3.40.630.30">
    <property type="match status" value="1"/>
</dbReference>
<accession>A0A7Z0E2S3</accession>
<protein>
    <submittedName>
        <fullName evidence="2">RimJ/RimL family protein N-acetyltransferase</fullName>
    </submittedName>
</protein>
<comment type="caution">
    <text evidence="2">The sequence shown here is derived from an EMBL/GenBank/DDBJ whole genome shotgun (WGS) entry which is preliminary data.</text>
</comment>
<evidence type="ECO:0000313" key="3">
    <source>
        <dbReference type="Proteomes" id="UP000535276"/>
    </source>
</evidence>
<evidence type="ECO:0000313" key="2">
    <source>
        <dbReference type="EMBL" id="NYJ13801.1"/>
    </source>
</evidence>
<dbReference type="PANTHER" id="PTHR43792">
    <property type="entry name" value="GNAT FAMILY, PUTATIVE (AFU_ORTHOLOGUE AFUA_3G00765)-RELATED-RELATED"/>
    <property type="match status" value="1"/>
</dbReference>
<dbReference type="Pfam" id="PF13302">
    <property type="entry name" value="Acetyltransf_3"/>
    <property type="match status" value="1"/>
</dbReference>
<name>A0A7Z0E2S3_RHILE</name>
<dbReference type="InterPro" id="IPR016181">
    <property type="entry name" value="Acyl_CoA_acyltransferase"/>
</dbReference>